<comment type="caution">
    <text evidence="2">The sequence shown here is derived from an EMBL/GenBank/DDBJ whole genome shotgun (WGS) entry which is preliminary data.</text>
</comment>
<keyword evidence="3" id="KW-1185">Reference proteome</keyword>
<feature type="domain" description="THIF-type NAD/FAD binding fold" evidence="1">
    <location>
        <begin position="14"/>
        <end position="164"/>
    </location>
</feature>
<dbReference type="GO" id="GO:0005829">
    <property type="term" value="C:cytosol"/>
    <property type="evidence" value="ECO:0007669"/>
    <property type="project" value="TreeGrafter"/>
</dbReference>
<dbReference type="GO" id="GO:0004792">
    <property type="term" value="F:thiosulfate-cyanide sulfurtransferase activity"/>
    <property type="evidence" value="ECO:0007669"/>
    <property type="project" value="TreeGrafter"/>
</dbReference>
<protein>
    <submittedName>
        <fullName evidence="2">ThiF family adenylyltransferase</fullName>
    </submittedName>
</protein>
<dbReference type="InterPro" id="IPR000594">
    <property type="entry name" value="ThiF_NAD_FAD-bd"/>
</dbReference>
<evidence type="ECO:0000313" key="3">
    <source>
        <dbReference type="Proteomes" id="UP000292855"/>
    </source>
</evidence>
<dbReference type="PANTHER" id="PTHR10953">
    <property type="entry name" value="UBIQUITIN-ACTIVATING ENZYME E1"/>
    <property type="match status" value="1"/>
</dbReference>
<name>A0A4Q6XHW8_9SPHI</name>
<dbReference type="Pfam" id="PF00899">
    <property type="entry name" value="ThiF"/>
    <property type="match status" value="1"/>
</dbReference>
<dbReference type="PANTHER" id="PTHR10953:SF102">
    <property type="entry name" value="ADENYLYLTRANSFERASE AND SULFURTRANSFERASE MOCS3"/>
    <property type="match status" value="1"/>
</dbReference>
<dbReference type="Gene3D" id="3.40.50.720">
    <property type="entry name" value="NAD(P)-binding Rossmann-like Domain"/>
    <property type="match status" value="1"/>
</dbReference>
<evidence type="ECO:0000313" key="2">
    <source>
        <dbReference type="EMBL" id="RZF59521.1"/>
    </source>
</evidence>
<evidence type="ECO:0000259" key="1">
    <source>
        <dbReference type="Pfam" id="PF00899"/>
    </source>
</evidence>
<reference evidence="2 3" key="1">
    <citation type="submission" date="2019-02" db="EMBL/GenBank/DDBJ databases">
        <authorList>
            <person name="Li Y."/>
        </authorList>
    </citation>
    <scope>NUCLEOTIDE SEQUENCE [LARGE SCALE GENOMIC DNA]</scope>
    <source>
        <strain evidence="2 3">30C10-4-7</strain>
    </source>
</reference>
<dbReference type="OrthoDB" id="9804286at2"/>
<dbReference type="InterPro" id="IPR045886">
    <property type="entry name" value="ThiF/MoeB/HesA"/>
</dbReference>
<dbReference type="Proteomes" id="UP000292855">
    <property type="component" value="Unassembled WGS sequence"/>
</dbReference>
<accession>A0A4Q6XHW8</accession>
<dbReference type="SUPFAM" id="SSF69572">
    <property type="entry name" value="Activating enzymes of the ubiquitin-like proteins"/>
    <property type="match status" value="1"/>
</dbReference>
<dbReference type="EMBL" id="SGIT01000002">
    <property type="protein sequence ID" value="RZF59521.1"/>
    <property type="molecule type" value="Genomic_DNA"/>
</dbReference>
<dbReference type="GO" id="GO:0008146">
    <property type="term" value="F:sulfotransferase activity"/>
    <property type="evidence" value="ECO:0007669"/>
    <property type="project" value="TreeGrafter"/>
</dbReference>
<sequence length="254" mass="28493">METTYKRYVRNRIYLDYSQQEVIKETPILIAGCGIGSVIAECALRLGFENLTIIDGDIVEESNLNRQNFIEKDISQSKVEAIKLRLEQINSKASIKIHNCFITEENLLQFVKDHEIAINALDFSSAVPLLFDKLCQENDIPVLHPYNIGWGGLVAVITPDGAGLDAIVRPGRKFNEIEFVEYALSHLAFWGNPQQWATEVLNSYIAEDGDIPPPQLSIGSWLVASMCTSILFDISTGGQIKKFPDFYFSSIKES</sequence>
<gene>
    <name evidence="2" type="ORF">EWE74_10160</name>
</gene>
<dbReference type="GO" id="GO:0008641">
    <property type="term" value="F:ubiquitin-like modifier activating enzyme activity"/>
    <property type="evidence" value="ECO:0007669"/>
    <property type="project" value="InterPro"/>
</dbReference>
<dbReference type="GO" id="GO:0016779">
    <property type="term" value="F:nucleotidyltransferase activity"/>
    <property type="evidence" value="ECO:0007669"/>
    <property type="project" value="UniProtKB-KW"/>
</dbReference>
<proteinExistence type="predicted"/>
<dbReference type="InterPro" id="IPR035985">
    <property type="entry name" value="Ubiquitin-activating_enz"/>
</dbReference>
<dbReference type="RefSeq" id="WP_130141441.1">
    <property type="nucleotide sequence ID" value="NZ_SGIT01000002.1"/>
</dbReference>
<keyword evidence="2" id="KW-0808">Transferase</keyword>
<keyword evidence="2" id="KW-0548">Nucleotidyltransferase</keyword>
<dbReference type="AlphaFoldDB" id="A0A4Q6XHW8"/>
<organism evidence="2 3">
    <name type="scientific">Sphingobacterium corticibacterium</name>
    <dbReference type="NCBI Taxonomy" id="2484746"/>
    <lineage>
        <taxon>Bacteria</taxon>
        <taxon>Pseudomonadati</taxon>
        <taxon>Bacteroidota</taxon>
        <taxon>Sphingobacteriia</taxon>
        <taxon>Sphingobacteriales</taxon>
        <taxon>Sphingobacteriaceae</taxon>
        <taxon>Sphingobacterium</taxon>
    </lineage>
</organism>